<dbReference type="InterPro" id="IPR050953">
    <property type="entry name" value="N4_N6_ade-DNA_methylase"/>
</dbReference>
<evidence type="ECO:0000313" key="7">
    <source>
        <dbReference type="EMBL" id="SDN09050.1"/>
    </source>
</evidence>
<evidence type="ECO:0000256" key="5">
    <source>
        <dbReference type="ARBA" id="ARBA00047942"/>
    </source>
</evidence>
<organism evidence="7 8">
    <name type="scientific">Tenuibacillus multivorans</name>
    <dbReference type="NCBI Taxonomy" id="237069"/>
    <lineage>
        <taxon>Bacteria</taxon>
        <taxon>Bacillati</taxon>
        <taxon>Bacillota</taxon>
        <taxon>Bacilli</taxon>
        <taxon>Bacillales</taxon>
        <taxon>Bacillaceae</taxon>
        <taxon>Tenuibacillus</taxon>
    </lineage>
</organism>
<sequence>MNKAELKKFAVEARRDLIDKVSLKAEQYGITKDNQEVNIEENYGQLIVNGKTFPIEMKHAVHTLQQRLNQVGYDQLIEEVAYTWFNRIIAIRYMEVNNYLPDRVNVLSSSTGKNEPDILLQYETMNLDVDREQINEWLQKGDNEQAYRTLFIAQCNALNQLLPFLFEKIEDYTELLLPDYLLDQESIIRKMVNNLSDENFYQIQEDGSRKDNVEVLGWLYQYYMSEKKEQVGGLRNNAVKKEDLPVVTQLFTPKWIVQYMVQNSLGKLYDEKYQNNHLAQHWEYYLKHEENHHLYPEFDSLEELKIMDPACGSGHILLYAFDMLYDIYEEAGYLPREIPQLILEKNLYGLDIDKRAQQIANFALLMKAAEKQPRFISRLSRKGKSPNLNVYEIVDTDETLSEEAINYFTDDGTEKSLINELLNQFENGKQFGSLINPIEIPYEKLIDRIYDLVNKKNDLIDESYFNELKDKLLPVLEQALLLYQKYDVVVTNPPYHNKYNPLLKKFMNKEYKDYKSDLYSAFIYKTSQMAKENGYSALMTPYTWMFISSHERLRNYILSNHSIASLVQMEYSSFKEATVPICSFVIQNQHLHSKGEYLTLREFKGELIQPIKVKEAVKSKDVKYRYNFDCNEFQYIPSTPITFWLNKKIADLYKEVELLKDHTISDGQIITGNNDKYLRFIWEVPYDNINDKWTIHLKGGSSRKWFGNVEHVIDWSPEALNHYKKDKIARLIPKYLWFKEGISWTMISSTSNKTFRYVEEGYTSNKAAPTIFFNSSSDLFYILGFLNTKVANDILGILNNTLNLNVFDIRNLPYIDADSEQKNRVIRLVKKAIEVSKEEWNSYETSIDFSKHPFLINENQNLNKINDAFEKWEKGLDEKVQNLLEYEIQLNEIFTSIYNLENDLNITLTEDDITLRKADRTREAKSFLSYFIGCLMGRYSLDVEGIAYAGGKFDDSKYESFKPNPEGLIQLTDDHYFDNDIILRLRGFLSVAFSPETVDENMRWLADSLNMKKNESSEERLRRYFLDEFFKDHCKTYQKRPIYWLVESGKQKGLRTLIYMHRYQPDTMATIRFEHLQEIQSKYQNEINMIDTRLANPSLSATDRRSLEKAKTDYQKKLDELQEFDKHLATYANEQIDIDLDDGVKVNYAKFDKVLSKIK</sequence>
<proteinExistence type="predicted"/>
<dbReference type="InterPro" id="IPR002052">
    <property type="entry name" value="DNA_methylase_N6_adenine_CS"/>
</dbReference>
<reference evidence="7 8" key="1">
    <citation type="submission" date="2016-10" db="EMBL/GenBank/DDBJ databases">
        <authorList>
            <person name="de Groot N.N."/>
        </authorList>
    </citation>
    <scope>NUCLEOTIDE SEQUENCE [LARGE SCALE GENOMIC DNA]</scope>
    <source>
        <strain evidence="7 8">CGMCC 1.3442</strain>
    </source>
</reference>
<dbReference type="Gene3D" id="3.40.50.150">
    <property type="entry name" value="Vaccinia Virus protein VP39"/>
    <property type="match status" value="1"/>
</dbReference>
<dbReference type="InterPro" id="IPR047939">
    <property type="entry name" value="BREX_1_PglX"/>
</dbReference>
<keyword evidence="3" id="KW-0808">Transferase</keyword>
<dbReference type="GO" id="GO:0006304">
    <property type="term" value="P:DNA modification"/>
    <property type="evidence" value="ECO:0007669"/>
    <property type="project" value="InterPro"/>
</dbReference>
<dbReference type="Pfam" id="PF07669">
    <property type="entry name" value="Eco57I"/>
    <property type="match status" value="1"/>
</dbReference>
<evidence type="ECO:0000313" key="8">
    <source>
        <dbReference type="Proteomes" id="UP000199334"/>
    </source>
</evidence>
<evidence type="ECO:0000256" key="3">
    <source>
        <dbReference type="ARBA" id="ARBA00022679"/>
    </source>
</evidence>
<gene>
    <name evidence="7" type="ORF">SAMN05216498_1428</name>
</gene>
<dbReference type="OrthoDB" id="32195at2"/>
<dbReference type="PRINTS" id="PR00507">
    <property type="entry name" value="N12N6MTFRASE"/>
</dbReference>
<dbReference type="PANTHER" id="PTHR33841">
    <property type="entry name" value="DNA METHYLTRANSFERASE YEEA-RELATED"/>
    <property type="match status" value="1"/>
</dbReference>
<dbReference type="STRING" id="237069.SAMN05216498_1428"/>
<dbReference type="PANTHER" id="PTHR33841:SF1">
    <property type="entry name" value="DNA METHYLTRANSFERASE A"/>
    <property type="match status" value="1"/>
</dbReference>
<evidence type="ECO:0000256" key="1">
    <source>
        <dbReference type="ARBA" id="ARBA00011900"/>
    </source>
</evidence>
<dbReference type="EC" id="2.1.1.72" evidence="1"/>
<dbReference type="EMBL" id="FNIG01000002">
    <property type="protein sequence ID" value="SDN09050.1"/>
    <property type="molecule type" value="Genomic_DNA"/>
</dbReference>
<evidence type="ECO:0000256" key="2">
    <source>
        <dbReference type="ARBA" id="ARBA00022603"/>
    </source>
</evidence>
<dbReference type="InterPro" id="IPR029063">
    <property type="entry name" value="SAM-dependent_MTases_sf"/>
</dbReference>
<dbReference type="PROSITE" id="PS00092">
    <property type="entry name" value="N6_MTASE"/>
    <property type="match status" value="1"/>
</dbReference>
<keyword evidence="8" id="KW-1185">Reference proteome</keyword>
<dbReference type="Proteomes" id="UP000199334">
    <property type="component" value="Unassembled WGS sequence"/>
</dbReference>
<evidence type="ECO:0000259" key="6">
    <source>
        <dbReference type="Pfam" id="PF07669"/>
    </source>
</evidence>
<comment type="catalytic activity">
    <reaction evidence="5">
        <text>a 2'-deoxyadenosine in DNA + S-adenosyl-L-methionine = an N(6)-methyl-2'-deoxyadenosine in DNA + S-adenosyl-L-homocysteine + H(+)</text>
        <dbReference type="Rhea" id="RHEA:15197"/>
        <dbReference type="Rhea" id="RHEA-COMP:12418"/>
        <dbReference type="Rhea" id="RHEA-COMP:12419"/>
        <dbReference type="ChEBI" id="CHEBI:15378"/>
        <dbReference type="ChEBI" id="CHEBI:57856"/>
        <dbReference type="ChEBI" id="CHEBI:59789"/>
        <dbReference type="ChEBI" id="CHEBI:90615"/>
        <dbReference type="ChEBI" id="CHEBI:90616"/>
        <dbReference type="EC" id="2.1.1.72"/>
    </reaction>
</comment>
<accession>A0A1G9YJ59</accession>
<dbReference type="SUPFAM" id="SSF53335">
    <property type="entry name" value="S-adenosyl-L-methionine-dependent methyltransferases"/>
    <property type="match status" value="1"/>
</dbReference>
<dbReference type="GO" id="GO:0032259">
    <property type="term" value="P:methylation"/>
    <property type="evidence" value="ECO:0007669"/>
    <property type="project" value="UniProtKB-KW"/>
</dbReference>
<keyword evidence="2 7" id="KW-0489">Methyltransferase</keyword>
<dbReference type="InterPro" id="IPR011639">
    <property type="entry name" value="MethylTrfase_TaqI-like_dom"/>
</dbReference>
<feature type="domain" description="Type II methyltransferase M.TaqI-like" evidence="6">
    <location>
        <begin position="345"/>
        <end position="571"/>
    </location>
</feature>
<dbReference type="GO" id="GO:0009007">
    <property type="term" value="F:site-specific DNA-methyltransferase (adenine-specific) activity"/>
    <property type="evidence" value="ECO:0007669"/>
    <property type="project" value="UniProtKB-EC"/>
</dbReference>
<dbReference type="AlphaFoldDB" id="A0A1G9YJ59"/>
<name>A0A1G9YJ59_9BACI</name>
<protein>
    <recommendedName>
        <fullName evidence="1">site-specific DNA-methyltransferase (adenine-specific)</fullName>
        <ecNumber evidence="1">2.1.1.72</ecNumber>
    </recommendedName>
</protein>
<dbReference type="RefSeq" id="WP_093855905.1">
    <property type="nucleotide sequence ID" value="NZ_BJVZ01000031.1"/>
</dbReference>
<dbReference type="NCBIfam" id="NF033452">
    <property type="entry name" value="BREX_1_MTaseX"/>
    <property type="match status" value="1"/>
</dbReference>
<keyword evidence="4" id="KW-0949">S-adenosyl-L-methionine</keyword>
<evidence type="ECO:0000256" key="4">
    <source>
        <dbReference type="ARBA" id="ARBA00022691"/>
    </source>
</evidence>
<dbReference type="GO" id="GO:0003676">
    <property type="term" value="F:nucleic acid binding"/>
    <property type="evidence" value="ECO:0007669"/>
    <property type="project" value="InterPro"/>
</dbReference>